<dbReference type="GO" id="GO:0016787">
    <property type="term" value="F:hydrolase activity"/>
    <property type="evidence" value="ECO:0007669"/>
    <property type="project" value="UniProtKB-KW"/>
</dbReference>
<name>A0ABQ8UDF7_9EUKA</name>
<evidence type="ECO:0000256" key="1">
    <source>
        <dbReference type="ARBA" id="ARBA00022529"/>
    </source>
</evidence>
<protein>
    <submittedName>
        <fullName evidence="3">Glycoside hydrolase family 24</fullName>
    </submittedName>
</protein>
<reference evidence="3" key="1">
    <citation type="journal article" date="2022" name="bioRxiv">
        <title>Genomics of Preaxostyla Flagellates Illuminates Evolutionary Transitions and the Path Towards Mitochondrial Loss.</title>
        <authorList>
            <person name="Novak L.V.F."/>
            <person name="Treitli S.C."/>
            <person name="Pyrih J."/>
            <person name="Halakuc P."/>
            <person name="Pipaliya S.V."/>
            <person name="Vacek V."/>
            <person name="Brzon O."/>
            <person name="Soukal P."/>
            <person name="Eme L."/>
            <person name="Dacks J.B."/>
            <person name="Karnkowska A."/>
            <person name="Elias M."/>
            <person name="Hampl V."/>
        </authorList>
    </citation>
    <scope>NUCLEOTIDE SEQUENCE</scope>
    <source>
        <strain evidence="3">RCP-MX</strain>
    </source>
</reference>
<evidence type="ECO:0000256" key="2">
    <source>
        <dbReference type="ARBA" id="ARBA00022638"/>
    </source>
</evidence>
<dbReference type="InterPro" id="IPR023346">
    <property type="entry name" value="Lysozyme-like_dom_sf"/>
</dbReference>
<dbReference type="SUPFAM" id="SSF53955">
    <property type="entry name" value="Lysozyme-like"/>
    <property type="match status" value="1"/>
</dbReference>
<organism evidence="3 4">
    <name type="scientific">Paratrimastix pyriformis</name>
    <dbReference type="NCBI Taxonomy" id="342808"/>
    <lineage>
        <taxon>Eukaryota</taxon>
        <taxon>Metamonada</taxon>
        <taxon>Preaxostyla</taxon>
        <taxon>Paratrimastigidae</taxon>
        <taxon>Paratrimastix</taxon>
    </lineage>
</organism>
<evidence type="ECO:0000313" key="4">
    <source>
        <dbReference type="Proteomes" id="UP001141327"/>
    </source>
</evidence>
<dbReference type="Gene3D" id="1.10.530.40">
    <property type="match status" value="1"/>
</dbReference>
<dbReference type="Pfam" id="PF00959">
    <property type="entry name" value="Phage_lysozyme"/>
    <property type="match status" value="1"/>
</dbReference>
<evidence type="ECO:0000313" key="3">
    <source>
        <dbReference type="EMBL" id="KAJ4457304.1"/>
    </source>
</evidence>
<accession>A0ABQ8UDF7</accession>
<dbReference type="InterPro" id="IPR023347">
    <property type="entry name" value="Lysozyme_dom_sf"/>
</dbReference>
<sequence>MESWGGESKPFEAFFFGVLQPTMRQPNTSTLSQGLCLPYPEFPRDNSSISLMESVKAMIKRHEGCRLKTYNDTTGHKTIGYGHKQIHNTIQTITQTQADAFFESDFQTAKSGAQGLVENWASLNSVRQGVLIDLVFNLGVAGVRNFRKMRAAIEDSDFSTAADEMLDSRWATQVQQDRVTDLTNMMRTGEE</sequence>
<keyword evidence="4" id="KW-1185">Reference proteome</keyword>
<dbReference type="PANTHER" id="PTHR37406">
    <property type="entry name" value="T4-TYPE LYSOZYME 1-RELATED"/>
    <property type="match status" value="1"/>
</dbReference>
<dbReference type="InterPro" id="IPR002196">
    <property type="entry name" value="Glyco_hydro_24"/>
</dbReference>
<keyword evidence="1" id="KW-0929">Antimicrobial</keyword>
<proteinExistence type="predicted"/>
<dbReference type="EMBL" id="JAPMOS010000049">
    <property type="protein sequence ID" value="KAJ4457304.1"/>
    <property type="molecule type" value="Genomic_DNA"/>
</dbReference>
<dbReference type="Proteomes" id="UP001141327">
    <property type="component" value="Unassembled WGS sequence"/>
</dbReference>
<gene>
    <name evidence="3" type="ORF">PAPYR_7221</name>
</gene>
<comment type="caution">
    <text evidence="3">The sequence shown here is derived from an EMBL/GenBank/DDBJ whole genome shotgun (WGS) entry which is preliminary data.</text>
</comment>
<keyword evidence="2" id="KW-0081">Bacteriolytic enzyme</keyword>
<dbReference type="PANTHER" id="PTHR37406:SF1">
    <property type="entry name" value="T4-TYPE LYSOZYME 1-RELATED"/>
    <property type="match status" value="1"/>
</dbReference>
<dbReference type="InterPro" id="IPR052619">
    <property type="entry name" value="Phage_lysozyme-like"/>
</dbReference>
<keyword evidence="3" id="KW-0378">Hydrolase</keyword>